<proteinExistence type="inferred from homology"/>
<dbReference type="PROSITE" id="PS51143">
    <property type="entry name" value="MT_A70"/>
    <property type="match status" value="1"/>
</dbReference>
<evidence type="ECO:0000256" key="1">
    <source>
        <dbReference type="PROSITE-ProRule" id="PRU00489"/>
    </source>
</evidence>
<dbReference type="PANTHER" id="PTHR12829">
    <property type="entry name" value="N6-ADENOSINE-METHYLTRANSFERASE"/>
    <property type="match status" value="1"/>
</dbReference>
<evidence type="ECO:0000313" key="3">
    <source>
        <dbReference type="EMBL" id="KAF2716015.1"/>
    </source>
</evidence>
<dbReference type="PROSITE" id="PS00092">
    <property type="entry name" value="N6_MTASE"/>
    <property type="match status" value="1"/>
</dbReference>
<organism evidence="3 4">
    <name type="scientific">Polychaeton citri CBS 116435</name>
    <dbReference type="NCBI Taxonomy" id="1314669"/>
    <lineage>
        <taxon>Eukaryota</taxon>
        <taxon>Fungi</taxon>
        <taxon>Dikarya</taxon>
        <taxon>Ascomycota</taxon>
        <taxon>Pezizomycotina</taxon>
        <taxon>Dothideomycetes</taxon>
        <taxon>Dothideomycetidae</taxon>
        <taxon>Capnodiales</taxon>
        <taxon>Capnodiaceae</taxon>
        <taxon>Polychaeton</taxon>
    </lineage>
</organism>
<dbReference type="GO" id="GO:0005634">
    <property type="term" value="C:nucleus"/>
    <property type="evidence" value="ECO:0007669"/>
    <property type="project" value="TreeGrafter"/>
</dbReference>
<sequence length="416" mass="46016">QSSSILWQNHDSSVIIVDIPRSISLAQGSQPHPCSDHLLSCSALERPYDVQNEPKTCKGQANAQAQADPTDLYVKIVESALNESKANFQERFCLGRNFLRKDGRGSGRKRQREESNDNGQPSGAGLDTANLVAGSNISTLDVDCSPGVVVQAQISSALFITNESGSSAIFKIPGQMGDGNVVEYRAPTASTFSLSNCAKSAQFRQDIRDQASSAGNRYRFDMVVLDPPWPNRSVKRTHRTSGSTYHTATNLQGIEGLLHGMDLDMLLEKDGCIGVWITNKPSIRELMLGEGGLFDALGVELVEEWIWLKVTASGEPVTPLQSIWRRPYEVFLVGRKRHQYSPASSVEVAPAVTFRTILAVPDLHSRKPCLKEMTEQLLLRREKGQSRVLEVFARHLVAGWWSWGDECIKFNSRGCW</sequence>
<keyword evidence="4" id="KW-1185">Reference proteome</keyword>
<gene>
    <name evidence="3" type="ORF">K431DRAFT_209199</name>
</gene>
<feature type="non-terminal residue" evidence="3">
    <location>
        <position position="416"/>
    </location>
</feature>
<dbReference type="InterPro" id="IPR007757">
    <property type="entry name" value="MT-A70-like"/>
</dbReference>
<feature type="non-terminal residue" evidence="3">
    <location>
        <position position="1"/>
    </location>
</feature>
<protein>
    <submittedName>
        <fullName evidence="3">MT-A70-domain-containing protein</fullName>
    </submittedName>
</protein>
<comment type="similarity">
    <text evidence="1">Belongs to the MT-A70-like family.</text>
</comment>
<evidence type="ECO:0000313" key="4">
    <source>
        <dbReference type="Proteomes" id="UP000799441"/>
    </source>
</evidence>
<dbReference type="Pfam" id="PF05063">
    <property type="entry name" value="MT-A70"/>
    <property type="match status" value="1"/>
</dbReference>
<dbReference type="InterPro" id="IPR029063">
    <property type="entry name" value="SAM-dependent_MTases_sf"/>
</dbReference>
<comment type="caution">
    <text evidence="3">The sequence shown here is derived from an EMBL/GenBank/DDBJ whole genome shotgun (WGS) entry which is preliminary data.</text>
</comment>
<accession>A0A9P4PY80</accession>
<dbReference type="EMBL" id="MU003906">
    <property type="protein sequence ID" value="KAF2716015.1"/>
    <property type="molecule type" value="Genomic_DNA"/>
</dbReference>
<dbReference type="OrthoDB" id="61116at2759"/>
<dbReference type="AlphaFoldDB" id="A0A9P4PY80"/>
<dbReference type="GO" id="GO:0008168">
    <property type="term" value="F:methyltransferase activity"/>
    <property type="evidence" value="ECO:0007669"/>
    <property type="project" value="InterPro"/>
</dbReference>
<reference evidence="3" key="1">
    <citation type="journal article" date="2020" name="Stud. Mycol.">
        <title>101 Dothideomycetes genomes: a test case for predicting lifestyles and emergence of pathogens.</title>
        <authorList>
            <person name="Haridas S."/>
            <person name="Albert R."/>
            <person name="Binder M."/>
            <person name="Bloem J."/>
            <person name="Labutti K."/>
            <person name="Salamov A."/>
            <person name="Andreopoulos B."/>
            <person name="Baker S."/>
            <person name="Barry K."/>
            <person name="Bills G."/>
            <person name="Bluhm B."/>
            <person name="Cannon C."/>
            <person name="Castanera R."/>
            <person name="Culley D."/>
            <person name="Daum C."/>
            <person name="Ezra D."/>
            <person name="Gonzalez J."/>
            <person name="Henrissat B."/>
            <person name="Kuo A."/>
            <person name="Liang C."/>
            <person name="Lipzen A."/>
            <person name="Lutzoni F."/>
            <person name="Magnuson J."/>
            <person name="Mondo S."/>
            <person name="Nolan M."/>
            <person name="Ohm R."/>
            <person name="Pangilinan J."/>
            <person name="Park H.-J."/>
            <person name="Ramirez L."/>
            <person name="Alfaro M."/>
            <person name="Sun H."/>
            <person name="Tritt A."/>
            <person name="Yoshinaga Y."/>
            <person name="Zwiers L.-H."/>
            <person name="Turgeon B."/>
            <person name="Goodwin S."/>
            <person name="Spatafora J."/>
            <person name="Crous P."/>
            <person name="Grigoriev I."/>
        </authorList>
    </citation>
    <scope>NUCLEOTIDE SEQUENCE</scope>
    <source>
        <strain evidence="3">CBS 116435</strain>
    </source>
</reference>
<dbReference type="GO" id="GO:0003676">
    <property type="term" value="F:nucleic acid binding"/>
    <property type="evidence" value="ECO:0007669"/>
    <property type="project" value="InterPro"/>
</dbReference>
<name>A0A9P4PY80_9PEZI</name>
<dbReference type="PANTHER" id="PTHR12829:SF4">
    <property type="entry name" value="N(6)-ADENINE-SPECIFIC METHYLTRANSFERASE METTL4"/>
    <property type="match status" value="1"/>
</dbReference>
<dbReference type="GO" id="GO:0032259">
    <property type="term" value="P:methylation"/>
    <property type="evidence" value="ECO:0007669"/>
    <property type="project" value="InterPro"/>
</dbReference>
<feature type="region of interest" description="Disordered" evidence="2">
    <location>
        <begin position="103"/>
        <end position="128"/>
    </location>
</feature>
<feature type="compositionally biased region" description="Basic and acidic residues" evidence="2">
    <location>
        <begin position="103"/>
        <end position="115"/>
    </location>
</feature>
<dbReference type="InterPro" id="IPR002052">
    <property type="entry name" value="DNA_methylase_N6_adenine_CS"/>
</dbReference>
<dbReference type="Proteomes" id="UP000799441">
    <property type="component" value="Unassembled WGS sequence"/>
</dbReference>
<dbReference type="SUPFAM" id="SSF53335">
    <property type="entry name" value="S-adenosyl-L-methionine-dependent methyltransferases"/>
    <property type="match status" value="1"/>
</dbReference>
<evidence type="ECO:0000256" key="2">
    <source>
        <dbReference type="SAM" id="MobiDB-lite"/>
    </source>
</evidence>